<keyword evidence="5" id="KW-1185">Reference proteome</keyword>
<proteinExistence type="inferred from homology"/>
<evidence type="ECO:0000256" key="1">
    <source>
        <dbReference type="ARBA" id="ARBA00008645"/>
    </source>
</evidence>
<comment type="similarity">
    <text evidence="1">Belongs to the AB hydrolase superfamily.</text>
</comment>
<comment type="caution">
    <text evidence="4">The sequence shown here is derived from an EMBL/GenBank/DDBJ whole genome shotgun (WGS) entry which is preliminary data.</text>
</comment>
<keyword evidence="2 4" id="KW-0378">Hydrolase</keyword>
<dbReference type="InterPro" id="IPR022742">
    <property type="entry name" value="Hydrolase_4"/>
</dbReference>
<dbReference type="RefSeq" id="WP_085099545.1">
    <property type="nucleotide sequence ID" value="NZ_AP022603.1"/>
</dbReference>
<organism evidence="4 5">
    <name type="scientific">Mycolicibacterium fallax</name>
    <name type="common">Mycobacterium fallax</name>
    <dbReference type="NCBI Taxonomy" id="1793"/>
    <lineage>
        <taxon>Bacteria</taxon>
        <taxon>Bacillati</taxon>
        <taxon>Actinomycetota</taxon>
        <taxon>Actinomycetes</taxon>
        <taxon>Mycobacteriales</taxon>
        <taxon>Mycobacteriaceae</taxon>
        <taxon>Mycolicibacterium</taxon>
    </lineage>
</organism>
<protein>
    <submittedName>
        <fullName evidence="4">Alpha/beta hydrolase</fullName>
    </submittedName>
</protein>
<feature type="domain" description="Serine aminopeptidase S33" evidence="3">
    <location>
        <begin position="26"/>
        <end position="140"/>
    </location>
</feature>
<dbReference type="SUPFAM" id="SSF53474">
    <property type="entry name" value="alpha/beta-Hydrolases"/>
    <property type="match status" value="1"/>
</dbReference>
<dbReference type="STRING" id="1793.AWC04_17345"/>
<dbReference type="InterPro" id="IPR029058">
    <property type="entry name" value="AB_hydrolase_fold"/>
</dbReference>
<dbReference type="OrthoDB" id="5902829at2"/>
<dbReference type="PANTHER" id="PTHR22946">
    <property type="entry name" value="DIENELACTONE HYDROLASE DOMAIN-CONTAINING PROTEIN-RELATED"/>
    <property type="match status" value="1"/>
</dbReference>
<evidence type="ECO:0000259" key="3">
    <source>
        <dbReference type="Pfam" id="PF12146"/>
    </source>
</evidence>
<sequence>MTGREVHFDSGGVRCAGWHFAGSGGAPRPAVVMAHGFAGTADSGLQPFAERLRGAGLDVLAFDYRGFGRSEGIPRQRISIDDQLADYRAALATAAALPGVDASRLVLWGASLSGGHVIRLAAGRTDIAAVIAMTPMTNPLATGAKVIRQSGVAGALRATGLGVGSRIAAAAGRPGLLMPVVSEPGGGGALALDGCLTSYLGIAGPSWRNEIDASIGIELSRISTARYARALRTPLLVQIADFDRLVPAHAAARTAELGRAIVHRYPCDHFDVWPGNDWFEHAVADQLRFLRRVLS</sequence>
<dbReference type="Proteomes" id="UP000193484">
    <property type="component" value="Unassembled WGS sequence"/>
</dbReference>
<accession>A0A1X1R3M0</accession>
<evidence type="ECO:0000313" key="4">
    <source>
        <dbReference type="EMBL" id="ORU98906.1"/>
    </source>
</evidence>
<evidence type="ECO:0000313" key="5">
    <source>
        <dbReference type="Proteomes" id="UP000193484"/>
    </source>
</evidence>
<dbReference type="PANTHER" id="PTHR22946:SF9">
    <property type="entry name" value="POLYKETIDE TRANSFERASE AF380"/>
    <property type="match status" value="1"/>
</dbReference>
<dbReference type="Pfam" id="PF12146">
    <property type="entry name" value="Hydrolase_4"/>
    <property type="match status" value="1"/>
</dbReference>
<reference evidence="4 5" key="1">
    <citation type="submission" date="2016-01" db="EMBL/GenBank/DDBJ databases">
        <title>The new phylogeny of the genus Mycobacterium.</title>
        <authorList>
            <person name="Tarcisio F."/>
            <person name="Conor M."/>
            <person name="Antonella G."/>
            <person name="Elisabetta G."/>
            <person name="Giulia F.S."/>
            <person name="Sara T."/>
            <person name="Anna F."/>
            <person name="Clotilde B."/>
            <person name="Roberto B."/>
            <person name="Veronica D.S."/>
            <person name="Fabio R."/>
            <person name="Monica P."/>
            <person name="Olivier J."/>
            <person name="Enrico T."/>
            <person name="Nicola S."/>
        </authorList>
    </citation>
    <scope>NUCLEOTIDE SEQUENCE [LARGE SCALE GENOMIC DNA]</scope>
    <source>
        <strain evidence="4 5">DSM 44179</strain>
    </source>
</reference>
<dbReference type="GO" id="GO:0052689">
    <property type="term" value="F:carboxylic ester hydrolase activity"/>
    <property type="evidence" value="ECO:0007669"/>
    <property type="project" value="UniProtKB-ARBA"/>
</dbReference>
<dbReference type="EMBL" id="LQOJ01000054">
    <property type="protein sequence ID" value="ORU98906.1"/>
    <property type="molecule type" value="Genomic_DNA"/>
</dbReference>
<evidence type="ECO:0000256" key="2">
    <source>
        <dbReference type="ARBA" id="ARBA00022801"/>
    </source>
</evidence>
<gene>
    <name evidence="4" type="ORF">AWC04_17345</name>
</gene>
<dbReference type="InterPro" id="IPR050261">
    <property type="entry name" value="FrsA_esterase"/>
</dbReference>
<dbReference type="Gene3D" id="3.40.50.1820">
    <property type="entry name" value="alpha/beta hydrolase"/>
    <property type="match status" value="1"/>
</dbReference>
<dbReference type="AlphaFoldDB" id="A0A1X1R3M0"/>
<name>A0A1X1R3M0_MYCFA</name>